<sequence>MVNTFYLGSHQPHWLATAGVPLFISHRRLAGRKSLPRAAAEWALDSGAFSELSLYGQWRTTVRQYHRAVRRYDDEIGKLSWAAPLDLMCEPDMLAKTGLTVGEHQRRTVDNFVELQELWDGKPYDNPYMPVIQGWLPDDYLRCLDVYESRGINLTQYPIVGVGSVCRRQASHQIDAVISTILYRYPEMPLHAFGVKAAGLKIYGRKIMTCDSLAWSYQARREPPLTGHTHSSCANCLDYALAWRRRLFAVRPSQQLALFDNPS</sequence>
<name>A0A1X1YYE8_9MYCO</name>
<proteinExistence type="predicted"/>
<reference evidence="2 3" key="1">
    <citation type="submission" date="2016-01" db="EMBL/GenBank/DDBJ databases">
        <title>The new phylogeny of the genus Mycobacterium.</title>
        <authorList>
            <person name="Tarcisio F."/>
            <person name="Conor M."/>
            <person name="Antonella G."/>
            <person name="Elisabetta G."/>
            <person name="Giulia F.S."/>
            <person name="Sara T."/>
            <person name="Anna F."/>
            <person name="Clotilde B."/>
            <person name="Roberto B."/>
            <person name="Veronica D.S."/>
            <person name="Fabio R."/>
            <person name="Monica P."/>
            <person name="Olivier J."/>
            <person name="Enrico T."/>
            <person name="Nicola S."/>
        </authorList>
    </citation>
    <scope>NUCLEOTIDE SEQUENCE [LARGE SCALE GENOMIC DNA]</scope>
    <source>
        <strain evidence="2 3">DSM 44803</strain>
    </source>
</reference>
<dbReference type="Pfam" id="PF23859">
    <property type="entry name" value="DpdA"/>
    <property type="match status" value="1"/>
</dbReference>
<dbReference type="EMBL" id="LQPH01000164">
    <property type="protein sequence ID" value="ORW16129.1"/>
    <property type="molecule type" value="Genomic_DNA"/>
</dbReference>
<dbReference type="GO" id="GO:0006400">
    <property type="term" value="P:tRNA modification"/>
    <property type="evidence" value="ECO:0007669"/>
    <property type="project" value="InterPro"/>
</dbReference>
<dbReference type="AlphaFoldDB" id="A0A1X1YYE8"/>
<accession>A0A1X1YYE8</accession>
<evidence type="ECO:0000259" key="1">
    <source>
        <dbReference type="Pfam" id="PF23859"/>
    </source>
</evidence>
<evidence type="ECO:0000313" key="2">
    <source>
        <dbReference type="EMBL" id="ORW16129.1"/>
    </source>
</evidence>
<comment type="caution">
    <text evidence="2">The sequence shown here is derived from an EMBL/GenBank/DDBJ whole genome shotgun (WGS) entry which is preliminary data.</text>
</comment>
<organism evidence="2 3">
    <name type="scientific">Mycobacterium nebraskense</name>
    <dbReference type="NCBI Taxonomy" id="244292"/>
    <lineage>
        <taxon>Bacteria</taxon>
        <taxon>Bacillati</taxon>
        <taxon>Actinomycetota</taxon>
        <taxon>Actinomycetes</taxon>
        <taxon>Mycobacteriales</taxon>
        <taxon>Mycobacteriaceae</taxon>
        <taxon>Mycobacterium</taxon>
    </lineage>
</organism>
<gene>
    <name evidence="2" type="ORF">AWC17_15445</name>
</gene>
<dbReference type="Gene3D" id="3.20.20.105">
    <property type="entry name" value="Queuine tRNA-ribosyltransferase-like"/>
    <property type="match status" value="1"/>
</dbReference>
<dbReference type="OrthoDB" id="9075047at2"/>
<dbReference type="Proteomes" id="UP000193781">
    <property type="component" value="Unassembled WGS sequence"/>
</dbReference>
<feature type="domain" description="DeoxyPurine in DNA protein A" evidence="1">
    <location>
        <begin position="1"/>
        <end position="249"/>
    </location>
</feature>
<dbReference type="RefSeq" id="WP_085165338.1">
    <property type="nucleotide sequence ID" value="NZ_JACKSS010000080.1"/>
</dbReference>
<dbReference type="InterPro" id="IPR036511">
    <property type="entry name" value="TGT-like_sf"/>
</dbReference>
<protein>
    <recommendedName>
        <fullName evidence="1">DeoxyPurine in DNA protein A domain-containing protein</fullName>
    </recommendedName>
</protein>
<keyword evidence="3" id="KW-1185">Reference proteome</keyword>
<evidence type="ECO:0000313" key="3">
    <source>
        <dbReference type="Proteomes" id="UP000193781"/>
    </source>
</evidence>
<dbReference type="InterPro" id="IPR055645">
    <property type="entry name" value="DpdA"/>
</dbReference>